<proteinExistence type="predicted"/>
<sequence>MNKICLLFLCAGLLSASAQQATISMFVEAENPGPGDAKGEFVDRQVAMARVAPDTLRVTVPVKDIPARAEWLKILPEFAQATVGDAGYWVIGRGIFGEFMPGDKDYFESNLMIPIYGMKTPTTAYVAIVQGMRFEATVQIWRENGVYTQVLKYYLKRLQRPPYEDIVVDFVLLTGDDANYSGMGRRYRQFQLERGVVKSIPERIASGKSPYLDYLCDAMPLRMTHAGKPYSKERIDYTAETEKPLQVYNDFPKARRLLTTLKNAGVDKAAMCVAGWQTGGYDGRCPASFPVPAELGGEEALKAYVNFVQKDLGYVCDGHSNYTDCFTVSPMWSEDLVCKGPTGKLNTNGVWSGGNAHNLCARNAWETFFRDEIKRIAGLGFRGAHYIDVFSAVTPYSCYDPKHPATHKEAGEYQRLMLQEARKYLQGAASECGWDHVIGELDYINYTSRHMLNYYKDGRKHAMVKTVVPLWEIVYHGIVLYNPDKLTQGELDAVNALRLVEFGGRPIFYGVSDRNIPAIAKAYEDFKPLRHLQRVFMQSHDMISEKVAKVTYADGTVIVCNYGDEPYSYDGKTVAPLAYLLDGK</sequence>
<keyword evidence="1" id="KW-0732">Signal</keyword>
<feature type="chain" id="PRO_5042020855" evidence="1">
    <location>
        <begin position="22"/>
        <end position="584"/>
    </location>
</feature>
<evidence type="ECO:0000256" key="1">
    <source>
        <dbReference type="SAM" id="SignalP"/>
    </source>
</evidence>
<dbReference type="Pfam" id="PF18952">
    <property type="entry name" value="DUF5696"/>
    <property type="match status" value="2"/>
</dbReference>
<reference evidence="2" key="1">
    <citation type="submission" date="2023-07" db="EMBL/GenBank/DDBJ databases">
        <title>Genomic Encyclopedia of Type Strains, Phase IV (KMG-IV): sequencing the most valuable type-strain genomes for metagenomic binning, comparative biology and taxonomic classification.</title>
        <authorList>
            <person name="Goeker M."/>
        </authorList>
    </citation>
    <scope>NUCLEOTIDE SEQUENCE</scope>
    <source>
        <strain evidence="2">DSM 24202</strain>
    </source>
</reference>
<organism evidence="2 3">
    <name type="scientific">Oligosphaera ethanolica</name>
    <dbReference type="NCBI Taxonomy" id="760260"/>
    <lineage>
        <taxon>Bacteria</taxon>
        <taxon>Pseudomonadati</taxon>
        <taxon>Lentisphaerota</taxon>
        <taxon>Oligosphaeria</taxon>
        <taxon>Oligosphaerales</taxon>
        <taxon>Oligosphaeraceae</taxon>
        <taxon>Oligosphaera</taxon>
    </lineage>
</organism>
<keyword evidence="3" id="KW-1185">Reference proteome</keyword>
<dbReference type="RefSeq" id="WP_307259989.1">
    <property type="nucleotide sequence ID" value="NZ_JAUSVL010000001.1"/>
</dbReference>
<evidence type="ECO:0000313" key="2">
    <source>
        <dbReference type="EMBL" id="MDQ0288658.1"/>
    </source>
</evidence>
<protein>
    <submittedName>
        <fullName evidence="2">Uncharacterized protein</fullName>
    </submittedName>
</protein>
<dbReference type="Gene3D" id="3.20.20.80">
    <property type="entry name" value="Glycosidases"/>
    <property type="match status" value="1"/>
</dbReference>
<accession>A0AAE4AN82</accession>
<gene>
    <name evidence="2" type="ORF">J3R75_000765</name>
</gene>
<dbReference type="AlphaFoldDB" id="A0AAE4AN82"/>
<dbReference type="EMBL" id="JAUSVL010000001">
    <property type="protein sequence ID" value="MDQ0288658.1"/>
    <property type="molecule type" value="Genomic_DNA"/>
</dbReference>
<name>A0AAE4AN82_9BACT</name>
<evidence type="ECO:0000313" key="3">
    <source>
        <dbReference type="Proteomes" id="UP001238163"/>
    </source>
</evidence>
<comment type="caution">
    <text evidence="2">The sequence shown here is derived from an EMBL/GenBank/DDBJ whole genome shotgun (WGS) entry which is preliminary data.</text>
</comment>
<feature type="signal peptide" evidence="1">
    <location>
        <begin position="1"/>
        <end position="21"/>
    </location>
</feature>
<dbReference type="InterPro" id="IPR043751">
    <property type="entry name" value="DUF5696"/>
</dbReference>
<dbReference type="Proteomes" id="UP001238163">
    <property type="component" value="Unassembled WGS sequence"/>
</dbReference>